<dbReference type="Gene3D" id="1.10.225.10">
    <property type="entry name" value="Saposin-like"/>
    <property type="match status" value="1"/>
</dbReference>
<dbReference type="WBParaSite" id="Pan_g6777.t1">
    <property type="protein sequence ID" value="Pan_g6777.t1"/>
    <property type="gene ID" value="Pan_g6777"/>
</dbReference>
<sequence>MKTAFILLITLAVVAAVSVIPLKESSTSLKCKICEDVCVDTESWAATQAENDENALIEKCKKLLGIFGNVCDDLKTDLDDIIKHMSDPATEKEDCTGACQAIGFCKN</sequence>
<evidence type="ECO:0000313" key="3">
    <source>
        <dbReference type="WBParaSite" id="Pan_g6777.t1"/>
    </source>
</evidence>
<keyword evidence="1" id="KW-0732">Signal</keyword>
<organism evidence="2 3">
    <name type="scientific">Panagrellus redivivus</name>
    <name type="common">Microworm</name>
    <dbReference type="NCBI Taxonomy" id="6233"/>
    <lineage>
        <taxon>Eukaryota</taxon>
        <taxon>Metazoa</taxon>
        <taxon>Ecdysozoa</taxon>
        <taxon>Nematoda</taxon>
        <taxon>Chromadorea</taxon>
        <taxon>Rhabditida</taxon>
        <taxon>Tylenchina</taxon>
        <taxon>Panagrolaimomorpha</taxon>
        <taxon>Panagrolaimoidea</taxon>
        <taxon>Panagrolaimidae</taxon>
        <taxon>Panagrellus</taxon>
    </lineage>
</organism>
<dbReference type="SUPFAM" id="SSF47862">
    <property type="entry name" value="Saposin"/>
    <property type="match status" value="1"/>
</dbReference>
<dbReference type="AlphaFoldDB" id="A0A7E5A0R4"/>
<feature type="signal peptide" evidence="1">
    <location>
        <begin position="1"/>
        <end position="16"/>
    </location>
</feature>
<dbReference type="Proteomes" id="UP000492821">
    <property type="component" value="Unassembled WGS sequence"/>
</dbReference>
<name>A0A7E5A0R4_PANRE</name>
<reference evidence="3" key="2">
    <citation type="submission" date="2020-10" db="UniProtKB">
        <authorList>
            <consortium name="WormBaseParasite"/>
        </authorList>
    </citation>
    <scope>IDENTIFICATION</scope>
</reference>
<protein>
    <submittedName>
        <fullName evidence="3">Saposin B-type domain-containing protein</fullName>
    </submittedName>
</protein>
<proteinExistence type="predicted"/>
<evidence type="ECO:0000256" key="1">
    <source>
        <dbReference type="SAM" id="SignalP"/>
    </source>
</evidence>
<dbReference type="InterPro" id="IPR011001">
    <property type="entry name" value="Saposin-like"/>
</dbReference>
<feature type="chain" id="PRO_5028891548" evidence="1">
    <location>
        <begin position="17"/>
        <end position="107"/>
    </location>
</feature>
<keyword evidence="2" id="KW-1185">Reference proteome</keyword>
<evidence type="ECO:0000313" key="2">
    <source>
        <dbReference type="Proteomes" id="UP000492821"/>
    </source>
</evidence>
<accession>A0A7E5A0R4</accession>
<reference evidence="2" key="1">
    <citation type="journal article" date="2013" name="Genetics">
        <title>The draft genome and transcriptome of Panagrellus redivivus are shaped by the harsh demands of a free-living lifestyle.</title>
        <authorList>
            <person name="Srinivasan J."/>
            <person name="Dillman A.R."/>
            <person name="Macchietto M.G."/>
            <person name="Heikkinen L."/>
            <person name="Lakso M."/>
            <person name="Fracchia K.M."/>
            <person name="Antoshechkin I."/>
            <person name="Mortazavi A."/>
            <person name="Wong G."/>
            <person name="Sternberg P.W."/>
        </authorList>
    </citation>
    <scope>NUCLEOTIDE SEQUENCE [LARGE SCALE GENOMIC DNA]</scope>
    <source>
        <strain evidence="2">MT8872</strain>
    </source>
</reference>